<dbReference type="AlphaFoldDB" id="A0A2K3Q788"/>
<dbReference type="OrthoDB" id="1078367at2759"/>
<name>A0A2K3Q788_9HYPO</name>
<accession>A0A2K3Q788</accession>
<evidence type="ECO:0000313" key="1">
    <source>
        <dbReference type="EMBL" id="PNY23354.1"/>
    </source>
</evidence>
<protein>
    <submittedName>
        <fullName evidence="1">Single-stranded DNA-binding protein RIM1, mitochondrial</fullName>
    </submittedName>
</protein>
<keyword evidence="1" id="KW-0238">DNA-binding</keyword>
<dbReference type="GO" id="GO:0003677">
    <property type="term" value="F:DNA binding"/>
    <property type="evidence" value="ECO:0007669"/>
    <property type="project" value="UniProtKB-KW"/>
</dbReference>
<gene>
    <name evidence="1" type="ORF">TCAP_06685</name>
</gene>
<reference evidence="1 2" key="1">
    <citation type="submission" date="2017-08" db="EMBL/GenBank/DDBJ databases">
        <title>Harnessing the power of phylogenomics to disentangle the directionality and signatures of interkingdom host jumping in the parasitic fungal genus Tolypocladium.</title>
        <authorList>
            <person name="Quandt C.A."/>
            <person name="Patterson W."/>
            <person name="Spatafora J.W."/>
        </authorList>
    </citation>
    <scope>NUCLEOTIDE SEQUENCE [LARGE SCALE GENOMIC DNA]</scope>
    <source>
        <strain evidence="1 2">CBS 113982</strain>
    </source>
</reference>
<keyword evidence="2" id="KW-1185">Reference proteome</keyword>
<proteinExistence type="predicted"/>
<dbReference type="Proteomes" id="UP000236621">
    <property type="component" value="Unassembled WGS sequence"/>
</dbReference>
<sequence length="56" mass="5853">MSSFLVRRVTAAGANATRSFTTSAPRSVARISIIGNLADTPGLQPTSSGREVLKYA</sequence>
<comment type="caution">
    <text evidence="1">The sequence shown here is derived from an EMBL/GenBank/DDBJ whole genome shotgun (WGS) entry which is preliminary data.</text>
</comment>
<dbReference type="EMBL" id="NRSZ01001107">
    <property type="protein sequence ID" value="PNY23354.1"/>
    <property type="molecule type" value="Genomic_DNA"/>
</dbReference>
<organism evidence="1 2">
    <name type="scientific">Tolypocladium capitatum</name>
    <dbReference type="NCBI Taxonomy" id="45235"/>
    <lineage>
        <taxon>Eukaryota</taxon>
        <taxon>Fungi</taxon>
        <taxon>Dikarya</taxon>
        <taxon>Ascomycota</taxon>
        <taxon>Pezizomycotina</taxon>
        <taxon>Sordariomycetes</taxon>
        <taxon>Hypocreomycetidae</taxon>
        <taxon>Hypocreales</taxon>
        <taxon>Ophiocordycipitaceae</taxon>
        <taxon>Tolypocladium</taxon>
    </lineage>
</organism>
<dbReference type="STRING" id="45235.A0A2K3Q788"/>
<feature type="non-terminal residue" evidence="1">
    <location>
        <position position="56"/>
    </location>
</feature>
<evidence type="ECO:0000313" key="2">
    <source>
        <dbReference type="Proteomes" id="UP000236621"/>
    </source>
</evidence>